<accession>A0A9W6MQ42</accession>
<reference evidence="3" key="2">
    <citation type="submission" date="2023-01" db="EMBL/GenBank/DDBJ databases">
        <authorList>
            <person name="Sun Q."/>
            <person name="Evtushenko L."/>
        </authorList>
    </citation>
    <scope>NUCLEOTIDE SEQUENCE</scope>
    <source>
        <strain evidence="3">VKM B-1513</strain>
    </source>
</reference>
<feature type="transmembrane region" description="Helical" evidence="1">
    <location>
        <begin position="54"/>
        <end position="76"/>
    </location>
</feature>
<keyword evidence="1" id="KW-1133">Transmembrane helix</keyword>
<proteinExistence type="predicted"/>
<dbReference type="GO" id="GO:0003677">
    <property type="term" value="F:DNA binding"/>
    <property type="evidence" value="ECO:0007669"/>
    <property type="project" value="InterPro"/>
</dbReference>
<keyword evidence="1" id="KW-0472">Membrane</keyword>
<evidence type="ECO:0000259" key="2">
    <source>
        <dbReference type="PROSITE" id="PS50930"/>
    </source>
</evidence>
<evidence type="ECO:0000256" key="1">
    <source>
        <dbReference type="SAM" id="Phobius"/>
    </source>
</evidence>
<feature type="transmembrane region" description="Helical" evidence="1">
    <location>
        <begin position="16"/>
        <end position="34"/>
    </location>
</feature>
<protein>
    <recommendedName>
        <fullName evidence="2">HTH LytTR-type domain-containing protein</fullName>
    </recommendedName>
</protein>
<dbReference type="RefSeq" id="WP_271187952.1">
    <property type="nucleotide sequence ID" value="NZ_BSFE01000012.1"/>
</dbReference>
<dbReference type="PIRSF" id="PIRSF031767">
    <property type="entry name" value="MHYE_LytTR"/>
    <property type="match status" value="1"/>
</dbReference>
<keyword evidence="4" id="KW-1185">Reference proteome</keyword>
<evidence type="ECO:0000313" key="3">
    <source>
        <dbReference type="EMBL" id="GLK53609.1"/>
    </source>
</evidence>
<gene>
    <name evidence="3" type="ORF">GCM10017621_31170</name>
</gene>
<dbReference type="PANTHER" id="PTHR37299">
    <property type="entry name" value="TRANSCRIPTIONAL REGULATOR-RELATED"/>
    <property type="match status" value="1"/>
</dbReference>
<reference evidence="3" key="1">
    <citation type="journal article" date="2014" name="Int. J. Syst. Evol. Microbiol.">
        <title>Complete genome sequence of Corynebacterium casei LMG S-19264T (=DSM 44701T), isolated from a smear-ripened cheese.</title>
        <authorList>
            <consortium name="US DOE Joint Genome Institute (JGI-PGF)"/>
            <person name="Walter F."/>
            <person name="Albersmeier A."/>
            <person name="Kalinowski J."/>
            <person name="Ruckert C."/>
        </authorList>
    </citation>
    <scope>NUCLEOTIDE SEQUENCE</scope>
    <source>
        <strain evidence="3">VKM B-1513</strain>
    </source>
</reference>
<sequence length="282" mass="31821">MTRTERQIEDGTDRRVALYAGLFTYAMTLGHLAVNSTSRVTDFERIGREMAPAFSWFIEATSVVYVLLLFIGLILLERRFPLASTRWTVAIPVHIIGVLAYATIHIFAMAWTREALTPLLFGFDYRFFEDPVREFVYELRKDVLTYASHFLVLSGFRAIETHRMEAIGARAEARRTHRLTLKCGGRIIRLEADRFDSARAAGNYVEVHTPAGGHLARITLSELEKQLTEAGIDAVRVHRSWLVNRARIAEIAPTGEGDVAITLESGARIPGSRRYRDRLAAA</sequence>
<dbReference type="InterPro" id="IPR046947">
    <property type="entry name" value="LytR-like"/>
</dbReference>
<keyword evidence="1" id="KW-0812">Transmembrane</keyword>
<dbReference type="InterPro" id="IPR012379">
    <property type="entry name" value="LytTR_MHYE"/>
</dbReference>
<dbReference type="AlphaFoldDB" id="A0A9W6MQ42"/>
<dbReference type="Proteomes" id="UP001143486">
    <property type="component" value="Unassembled WGS sequence"/>
</dbReference>
<dbReference type="PANTHER" id="PTHR37299:SF1">
    <property type="entry name" value="STAGE 0 SPORULATION PROTEIN A HOMOLOG"/>
    <property type="match status" value="1"/>
</dbReference>
<dbReference type="InterPro" id="IPR007492">
    <property type="entry name" value="LytTR_DNA-bd_dom"/>
</dbReference>
<dbReference type="Pfam" id="PF04397">
    <property type="entry name" value="LytTR"/>
    <property type="match status" value="1"/>
</dbReference>
<organism evidence="3 4">
    <name type="scientific">Maricaulis virginensis</name>
    <dbReference type="NCBI Taxonomy" id="144022"/>
    <lineage>
        <taxon>Bacteria</taxon>
        <taxon>Pseudomonadati</taxon>
        <taxon>Pseudomonadota</taxon>
        <taxon>Alphaproteobacteria</taxon>
        <taxon>Maricaulales</taxon>
        <taxon>Maricaulaceae</taxon>
        <taxon>Maricaulis</taxon>
    </lineage>
</organism>
<feature type="domain" description="HTH LytTR-type" evidence="2">
    <location>
        <begin position="179"/>
        <end position="282"/>
    </location>
</feature>
<dbReference type="GO" id="GO:0000156">
    <property type="term" value="F:phosphorelay response regulator activity"/>
    <property type="evidence" value="ECO:0007669"/>
    <property type="project" value="InterPro"/>
</dbReference>
<comment type="caution">
    <text evidence="3">The sequence shown here is derived from an EMBL/GenBank/DDBJ whole genome shotgun (WGS) entry which is preliminary data.</text>
</comment>
<dbReference type="PROSITE" id="PS50930">
    <property type="entry name" value="HTH_LYTTR"/>
    <property type="match status" value="1"/>
</dbReference>
<name>A0A9W6MQ42_9PROT</name>
<feature type="transmembrane region" description="Helical" evidence="1">
    <location>
        <begin position="88"/>
        <end position="111"/>
    </location>
</feature>
<dbReference type="SMART" id="SM00850">
    <property type="entry name" value="LytTR"/>
    <property type="match status" value="1"/>
</dbReference>
<dbReference type="EMBL" id="BSFE01000012">
    <property type="protein sequence ID" value="GLK53609.1"/>
    <property type="molecule type" value="Genomic_DNA"/>
</dbReference>
<dbReference type="Gene3D" id="2.40.50.1020">
    <property type="entry name" value="LytTr DNA-binding domain"/>
    <property type="match status" value="1"/>
</dbReference>
<evidence type="ECO:0000313" key="4">
    <source>
        <dbReference type="Proteomes" id="UP001143486"/>
    </source>
</evidence>